<evidence type="ECO:0000313" key="7">
    <source>
        <dbReference type="EMBL" id="MCY1713022.1"/>
    </source>
</evidence>
<gene>
    <name evidence="7" type="primary">flgB</name>
    <name evidence="7" type="ORF">OUY18_01975</name>
</gene>
<evidence type="ECO:0000256" key="1">
    <source>
        <dbReference type="ARBA" id="ARBA00004117"/>
    </source>
</evidence>
<evidence type="ECO:0000256" key="3">
    <source>
        <dbReference type="ARBA" id="ARBA00014376"/>
    </source>
</evidence>
<reference evidence="7 8" key="1">
    <citation type="submission" date="2022-11" db="EMBL/GenBank/DDBJ databases">
        <authorList>
            <person name="Caiyu Z."/>
        </authorList>
    </citation>
    <scope>NUCLEOTIDE SEQUENCE [LARGE SCALE GENOMIC DNA]</scope>
    <source>
        <strain evidence="7 8">YR-4</strain>
    </source>
</reference>
<keyword evidence="7" id="KW-0282">Flagellum</keyword>
<evidence type="ECO:0000256" key="4">
    <source>
        <dbReference type="ARBA" id="ARBA00023143"/>
    </source>
</evidence>
<keyword evidence="8" id="KW-1185">Reference proteome</keyword>
<dbReference type="NCBIfam" id="TIGR01396">
    <property type="entry name" value="FlgB"/>
    <property type="match status" value="1"/>
</dbReference>
<keyword evidence="7" id="KW-0966">Cell projection</keyword>
<dbReference type="PIRSF" id="PIRSF002889">
    <property type="entry name" value="Rod_FlgB"/>
    <property type="match status" value="1"/>
</dbReference>
<dbReference type="Proteomes" id="UP001082703">
    <property type="component" value="Unassembled WGS sequence"/>
</dbReference>
<keyword evidence="7" id="KW-0969">Cilium</keyword>
<sequence>MDWFNNVSTSLLSKDLDGLWVRQKEISNNLSNLETPGFKSRTVNFEDQLRNLMSDSYTTDSEQVNDISSVQPRTTISEEQSLRLDGNNVDVEKENIELARTQLNYEYSLRELSDYFARLKTAIDAK</sequence>
<evidence type="ECO:0000256" key="6">
    <source>
        <dbReference type="PIRNR" id="PIRNR002889"/>
    </source>
</evidence>
<accession>A0ABT4BQ55</accession>
<comment type="subcellular location">
    <subcellularLocation>
        <location evidence="1 6">Bacterial flagellum basal body</location>
    </subcellularLocation>
</comment>
<dbReference type="EMBL" id="JAPOHA010000002">
    <property type="protein sequence ID" value="MCY1713022.1"/>
    <property type="molecule type" value="Genomic_DNA"/>
</dbReference>
<evidence type="ECO:0000313" key="8">
    <source>
        <dbReference type="Proteomes" id="UP001082703"/>
    </source>
</evidence>
<comment type="caution">
    <text evidence="7">The sequence shown here is derived from an EMBL/GenBank/DDBJ whole genome shotgun (WGS) entry which is preliminary data.</text>
</comment>
<dbReference type="InterPro" id="IPR006300">
    <property type="entry name" value="FlgB"/>
</dbReference>
<organism evidence="7 8">
    <name type="scientific">Caproiciproducens galactitolivorans</name>
    <dbReference type="NCBI Taxonomy" id="642589"/>
    <lineage>
        <taxon>Bacteria</taxon>
        <taxon>Bacillati</taxon>
        <taxon>Bacillota</taxon>
        <taxon>Clostridia</taxon>
        <taxon>Eubacteriales</taxon>
        <taxon>Acutalibacteraceae</taxon>
        <taxon>Caproiciproducens</taxon>
    </lineage>
</organism>
<dbReference type="RefSeq" id="WP_268057034.1">
    <property type="nucleotide sequence ID" value="NZ_JAPOHA010000002.1"/>
</dbReference>
<evidence type="ECO:0000256" key="5">
    <source>
        <dbReference type="ARBA" id="ARBA00024934"/>
    </source>
</evidence>
<proteinExistence type="inferred from homology"/>
<comment type="function">
    <text evidence="5 6">Structural component of flagellum, the bacterial motility apparatus. Part of the rod structure of flagellar basal body.</text>
</comment>
<protein>
    <recommendedName>
        <fullName evidence="3 6">Flagellar basal body rod protein FlgB</fullName>
    </recommendedName>
</protein>
<name>A0ABT4BQ55_9FIRM</name>
<comment type="similarity">
    <text evidence="2 6">Belongs to the flagella basal body rod proteins family.</text>
</comment>
<comment type="subunit">
    <text evidence="6">The basal body constitutes a major portion of the flagellar organelle and consists of a number of rings mounted on a central rod.</text>
</comment>
<keyword evidence="4 6" id="KW-0975">Bacterial flagellum</keyword>
<evidence type="ECO:0000256" key="2">
    <source>
        <dbReference type="ARBA" id="ARBA00009677"/>
    </source>
</evidence>